<evidence type="ECO:0000256" key="10">
    <source>
        <dbReference type="RuleBase" id="RU351113"/>
    </source>
</evidence>
<feature type="transmembrane region" description="Helical" evidence="10">
    <location>
        <begin position="118"/>
        <end position="139"/>
    </location>
</feature>
<keyword evidence="2" id="KW-1003">Cell membrane</keyword>
<dbReference type="GO" id="GO:0005886">
    <property type="term" value="C:plasma membrane"/>
    <property type="evidence" value="ECO:0007669"/>
    <property type="project" value="UniProtKB-SubCell"/>
</dbReference>
<protein>
    <recommendedName>
        <fullName evidence="10">Odorant receptor</fullName>
    </recommendedName>
</protein>
<dbReference type="GO" id="GO:0007165">
    <property type="term" value="P:signal transduction"/>
    <property type="evidence" value="ECO:0007669"/>
    <property type="project" value="UniProtKB-KW"/>
</dbReference>
<dbReference type="InterPro" id="IPR004117">
    <property type="entry name" value="7tm6_olfct_rcpt"/>
</dbReference>
<evidence type="ECO:0000256" key="2">
    <source>
        <dbReference type="ARBA" id="ARBA00022475"/>
    </source>
</evidence>
<keyword evidence="9 10" id="KW-0807">Transducer</keyword>
<evidence type="ECO:0000256" key="8">
    <source>
        <dbReference type="ARBA" id="ARBA00023170"/>
    </source>
</evidence>
<comment type="similarity">
    <text evidence="10">Belongs to the insect chemoreceptor superfamily. Heteromeric odorant receptor channel (TC 1.A.69) family.</text>
</comment>
<evidence type="ECO:0000313" key="11">
    <source>
        <dbReference type="EMBL" id="KAG5683510.1"/>
    </source>
</evidence>
<keyword evidence="3 10" id="KW-0716">Sensory transduction</keyword>
<keyword evidence="7 10" id="KW-0472">Membrane</keyword>
<comment type="caution">
    <text evidence="11">The sequence shown here is derived from an EMBL/GenBank/DDBJ whole genome shotgun (WGS) entry which is preliminary data.</text>
</comment>
<keyword evidence="4 10" id="KW-0812">Transmembrane</keyword>
<evidence type="ECO:0000256" key="9">
    <source>
        <dbReference type="ARBA" id="ARBA00023224"/>
    </source>
</evidence>
<keyword evidence="8 10" id="KW-0675">Receptor</keyword>
<evidence type="ECO:0000256" key="5">
    <source>
        <dbReference type="ARBA" id="ARBA00022725"/>
    </source>
</evidence>
<comment type="caution">
    <text evidence="10">Lacks conserved residue(s) required for the propagation of feature annotation.</text>
</comment>
<dbReference type="PANTHER" id="PTHR21137">
    <property type="entry name" value="ODORANT RECEPTOR"/>
    <property type="match status" value="1"/>
</dbReference>
<dbReference type="AlphaFoldDB" id="A0A9J6CPI4"/>
<keyword evidence="6 10" id="KW-1133">Transmembrane helix</keyword>
<evidence type="ECO:0000256" key="6">
    <source>
        <dbReference type="ARBA" id="ARBA00022989"/>
    </source>
</evidence>
<comment type="subcellular location">
    <subcellularLocation>
        <location evidence="1 10">Cell membrane</location>
        <topology evidence="1 10">Multi-pass membrane protein</topology>
    </subcellularLocation>
</comment>
<feature type="transmembrane region" description="Helical" evidence="10">
    <location>
        <begin position="61"/>
        <end position="81"/>
    </location>
</feature>
<dbReference type="EMBL" id="JADBJN010000001">
    <property type="protein sequence ID" value="KAG5683510.1"/>
    <property type="molecule type" value="Genomic_DNA"/>
</dbReference>
<evidence type="ECO:0000256" key="1">
    <source>
        <dbReference type="ARBA" id="ARBA00004651"/>
    </source>
</evidence>
<evidence type="ECO:0000313" key="12">
    <source>
        <dbReference type="Proteomes" id="UP001107558"/>
    </source>
</evidence>
<keyword evidence="5 10" id="KW-0552">Olfaction</keyword>
<dbReference type="OrthoDB" id="7760781at2759"/>
<evidence type="ECO:0000256" key="4">
    <source>
        <dbReference type="ARBA" id="ARBA00022692"/>
    </source>
</evidence>
<dbReference type="Pfam" id="PF02949">
    <property type="entry name" value="7tm_6"/>
    <property type="match status" value="1"/>
</dbReference>
<dbReference type="PANTHER" id="PTHR21137:SF35">
    <property type="entry name" value="ODORANT RECEPTOR 19A-RELATED"/>
    <property type="match status" value="1"/>
</dbReference>
<feature type="transmembrane region" description="Helical" evidence="10">
    <location>
        <begin position="257"/>
        <end position="280"/>
    </location>
</feature>
<reference evidence="11" key="1">
    <citation type="submission" date="2021-03" db="EMBL/GenBank/DDBJ databases">
        <title>Chromosome level genome of the anhydrobiotic midge Polypedilum vanderplanki.</title>
        <authorList>
            <person name="Yoshida Y."/>
            <person name="Kikawada T."/>
            <person name="Gusev O."/>
        </authorList>
    </citation>
    <scope>NUCLEOTIDE SEQUENCE</scope>
    <source>
        <strain evidence="11">NIAS01</strain>
        <tissue evidence="11">Whole body or cell culture</tissue>
    </source>
</reference>
<feature type="transmembrane region" description="Helical" evidence="10">
    <location>
        <begin position="173"/>
        <end position="195"/>
    </location>
</feature>
<gene>
    <name evidence="11" type="ORF">PVAND_012784</name>
</gene>
<accession>A0A9J6CPI4</accession>
<sequence>MDNKLIKGLLLFFGFDIDGQLKDYPKFNKVLKHWTRFVLVILIVANIQIWTFVCIHSTTDLFYLMTIHFGLTSFQALFKLISLRLNWNKMTSLYKNIKTFYSSNYGQRSLENTKFINFLNRFIAAFFTSIISAVLVTYLSESFQMLLDFIFETNTDLKNFIGFYWPIDNIYKYRWFIISYTTLLLLLNTSVAFMIDEFMLLTVGNLAICFDRLGDEVQNIIDESEDRAFHDTKEMLEKFIDKHNQLIEFSNDINSTFAIVSFLFIIPASIAICIIGFVMTTENSYENAISDGFGFLGMLAQLFIMFYASDKLKENSMKVSENIKSSKIYKVDRLLKKNILIIIQMANRPRKLNAMGFLAFDKENFVTIIKSAYSYLAVLQQIYR</sequence>
<feature type="transmembrane region" description="Helical" evidence="10">
    <location>
        <begin position="292"/>
        <end position="308"/>
    </location>
</feature>
<evidence type="ECO:0000256" key="3">
    <source>
        <dbReference type="ARBA" id="ARBA00022606"/>
    </source>
</evidence>
<organism evidence="11 12">
    <name type="scientific">Polypedilum vanderplanki</name>
    <name type="common">Sleeping chironomid midge</name>
    <dbReference type="NCBI Taxonomy" id="319348"/>
    <lineage>
        <taxon>Eukaryota</taxon>
        <taxon>Metazoa</taxon>
        <taxon>Ecdysozoa</taxon>
        <taxon>Arthropoda</taxon>
        <taxon>Hexapoda</taxon>
        <taxon>Insecta</taxon>
        <taxon>Pterygota</taxon>
        <taxon>Neoptera</taxon>
        <taxon>Endopterygota</taxon>
        <taxon>Diptera</taxon>
        <taxon>Nematocera</taxon>
        <taxon>Chironomoidea</taxon>
        <taxon>Chironomidae</taxon>
        <taxon>Chironominae</taxon>
        <taxon>Polypedilum</taxon>
        <taxon>Polypedilum</taxon>
    </lineage>
</organism>
<dbReference type="Proteomes" id="UP001107558">
    <property type="component" value="Chromosome 1"/>
</dbReference>
<evidence type="ECO:0000256" key="7">
    <source>
        <dbReference type="ARBA" id="ARBA00023136"/>
    </source>
</evidence>
<keyword evidence="12" id="KW-1185">Reference proteome</keyword>
<proteinExistence type="inferred from homology"/>
<dbReference type="GO" id="GO:0005549">
    <property type="term" value="F:odorant binding"/>
    <property type="evidence" value="ECO:0007669"/>
    <property type="project" value="InterPro"/>
</dbReference>
<name>A0A9J6CPI4_POLVA</name>
<feature type="transmembrane region" description="Helical" evidence="10">
    <location>
        <begin position="34"/>
        <end position="55"/>
    </location>
</feature>
<dbReference type="GO" id="GO:0004984">
    <property type="term" value="F:olfactory receptor activity"/>
    <property type="evidence" value="ECO:0007669"/>
    <property type="project" value="InterPro"/>
</dbReference>